<dbReference type="GO" id="GO:0008831">
    <property type="term" value="F:dTDP-4-dehydrorhamnose reductase activity"/>
    <property type="evidence" value="ECO:0007669"/>
    <property type="project" value="UniProtKB-EC"/>
</dbReference>
<comment type="pathway">
    <text evidence="1 6">Carbohydrate biosynthesis; dTDP-L-rhamnose biosynthesis.</text>
</comment>
<comment type="similarity">
    <text evidence="2 6">Belongs to the dTDP-4-dehydrorhamnose reductase family.</text>
</comment>
<dbReference type="RefSeq" id="WP_076528681.1">
    <property type="nucleotide sequence ID" value="NZ_CP067141.1"/>
</dbReference>
<keyword evidence="9" id="KW-0614">Plasmid</keyword>
<dbReference type="PANTHER" id="PTHR10491">
    <property type="entry name" value="DTDP-4-DEHYDRORHAMNOSE REDUCTASE"/>
    <property type="match status" value="1"/>
</dbReference>
<dbReference type="CDD" id="cd05254">
    <property type="entry name" value="dTDP_HR_like_SDR_e"/>
    <property type="match status" value="1"/>
</dbReference>
<dbReference type="SUPFAM" id="SSF51735">
    <property type="entry name" value="NAD(P)-binding Rossmann-fold domains"/>
    <property type="match status" value="1"/>
</dbReference>
<evidence type="ECO:0000256" key="5">
    <source>
        <dbReference type="ARBA" id="ARBA00048200"/>
    </source>
</evidence>
<sequence>MEGLLVFGRTGQLARELTRLAPRAQFLGRDAADLADPAACASMIRNASCTAVINAAAYTAVDRAESEPKRVQLVNADAPAAMARATAEKNIPFLHVSTDYVFDGTGNRPWIESDPAGPLGIYGASKLEGERKVAAAGGQSAVLRTSWVFSAHGSNFVKSMLCLGKERSELNIVSDQVGGPTPAADIAAALLVTARAMQTDRGKGGLYHFAGAPDVSWAGFAREIFAQAGQNCYVSEISTADYPTPARRPGNSRLNCDRIAADFGISRPDWRVGLAGVLDRLRGSA</sequence>
<dbReference type="InterPro" id="IPR029903">
    <property type="entry name" value="RmlD-like-bd"/>
</dbReference>
<comment type="cofactor">
    <cofactor evidence="6">
        <name>Mg(2+)</name>
        <dbReference type="ChEBI" id="CHEBI:18420"/>
    </cofactor>
    <text evidence="6">Binds 1 Mg(2+) ion per monomer.</text>
</comment>
<dbReference type="PANTHER" id="PTHR10491:SF4">
    <property type="entry name" value="METHIONINE ADENOSYLTRANSFERASE 2 SUBUNIT BETA"/>
    <property type="match status" value="1"/>
</dbReference>
<reference evidence="9 11" key="2">
    <citation type="submission" date="2021-01" db="EMBL/GenBank/DDBJ databases">
        <title>Biogeographic distribution of Paracoccus.</title>
        <authorList>
            <person name="Hollensteiner J."/>
            <person name="Leineberger J."/>
            <person name="Brinkhoff T."/>
            <person name="Daniel R."/>
        </authorList>
    </citation>
    <scope>NUCLEOTIDE SEQUENCE [LARGE SCALE GENOMIC DNA]</scope>
    <source>
        <strain evidence="9 11">DSM 18447</strain>
        <plasmid evidence="9 11">p242883</plasmid>
    </source>
</reference>
<name>A0AA46A7L0_9RHOB</name>
<dbReference type="EMBL" id="CP067141">
    <property type="protein sequence ID" value="WCR05544.1"/>
    <property type="molecule type" value="Genomic_DNA"/>
</dbReference>
<evidence type="ECO:0000256" key="2">
    <source>
        <dbReference type="ARBA" id="ARBA00010944"/>
    </source>
</evidence>
<evidence type="ECO:0000256" key="6">
    <source>
        <dbReference type="RuleBase" id="RU364082"/>
    </source>
</evidence>
<keyword evidence="6 9" id="KW-0560">Oxidoreductase</keyword>
<dbReference type="NCBIfam" id="TIGR01214">
    <property type="entry name" value="rmlD"/>
    <property type="match status" value="1"/>
</dbReference>
<evidence type="ECO:0000313" key="8">
    <source>
        <dbReference type="EMBL" id="SIT15214.1"/>
    </source>
</evidence>
<dbReference type="Pfam" id="PF04321">
    <property type="entry name" value="RmlD_sub_bind"/>
    <property type="match status" value="1"/>
</dbReference>
<protein>
    <recommendedName>
        <fullName evidence="4 6">dTDP-4-dehydrorhamnose reductase</fullName>
        <ecNumber evidence="3 6">1.1.1.133</ecNumber>
    </recommendedName>
</protein>
<gene>
    <name evidence="9" type="primary">rfbD</name>
    <name evidence="9" type="ORF">JHX88_22055</name>
    <name evidence="8" type="ORF">SAMN05421772_12547</name>
</gene>
<proteinExistence type="inferred from homology"/>
<geneLocation type="plasmid" evidence="9 11">
    <name>p242883</name>
</geneLocation>
<evidence type="ECO:0000259" key="7">
    <source>
        <dbReference type="Pfam" id="PF04321"/>
    </source>
</evidence>
<dbReference type="Gene3D" id="3.40.50.720">
    <property type="entry name" value="NAD(P)-binding Rossmann-like Domain"/>
    <property type="match status" value="1"/>
</dbReference>
<evidence type="ECO:0000256" key="1">
    <source>
        <dbReference type="ARBA" id="ARBA00004781"/>
    </source>
</evidence>
<dbReference type="AlphaFoldDB" id="A0AA46A7L0"/>
<evidence type="ECO:0000313" key="10">
    <source>
        <dbReference type="Proteomes" id="UP000186216"/>
    </source>
</evidence>
<dbReference type="EC" id="1.1.1.133" evidence="3 6"/>
<organism evidence="8 10">
    <name type="scientific">Paracoccus saliphilus</name>
    <dbReference type="NCBI Taxonomy" id="405559"/>
    <lineage>
        <taxon>Bacteria</taxon>
        <taxon>Pseudomonadati</taxon>
        <taxon>Pseudomonadota</taxon>
        <taxon>Alphaproteobacteria</taxon>
        <taxon>Rhodobacterales</taxon>
        <taxon>Paracoccaceae</taxon>
        <taxon>Paracoccus</taxon>
    </lineage>
</organism>
<dbReference type="InterPro" id="IPR036291">
    <property type="entry name" value="NAD(P)-bd_dom_sf"/>
</dbReference>
<evidence type="ECO:0000256" key="3">
    <source>
        <dbReference type="ARBA" id="ARBA00012929"/>
    </source>
</evidence>
<keyword evidence="11" id="KW-1185">Reference proteome</keyword>
<dbReference type="Gene3D" id="3.90.25.10">
    <property type="entry name" value="UDP-galactose 4-epimerase, domain 1"/>
    <property type="match status" value="1"/>
</dbReference>
<dbReference type="InterPro" id="IPR005913">
    <property type="entry name" value="dTDP_dehydrorham_reduct"/>
</dbReference>
<comment type="function">
    <text evidence="6">Catalyzes the reduction of dTDP-6-deoxy-L-lyxo-4-hexulose to yield dTDP-L-rhamnose.</text>
</comment>
<feature type="domain" description="RmlD-like substrate binding" evidence="7">
    <location>
        <begin position="4"/>
        <end position="281"/>
    </location>
</feature>
<dbReference type="EMBL" id="FTOU01000025">
    <property type="protein sequence ID" value="SIT15214.1"/>
    <property type="molecule type" value="Genomic_DNA"/>
</dbReference>
<evidence type="ECO:0000313" key="11">
    <source>
        <dbReference type="Proteomes" id="UP001215549"/>
    </source>
</evidence>
<accession>A0AA46A7L0</accession>
<dbReference type="Proteomes" id="UP000186216">
    <property type="component" value="Unassembled WGS sequence"/>
</dbReference>
<evidence type="ECO:0000256" key="4">
    <source>
        <dbReference type="ARBA" id="ARBA00017099"/>
    </source>
</evidence>
<dbReference type="Proteomes" id="UP001215549">
    <property type="component" value="Plasmid p242883"/>
</dbReference>
<keyword evidence="6" id="KW-0521">NADP</keyword>
<evidence type="ECO:0000313" key="9">
    <source>
        <dbReference type="EMBL" id="WCR05544.1"/>
    </source>
</evidence>
<comment type="catalytic activity">
    <reaction evidence="5 6">
        <text>dTDP-beta-L-rhamnose + NADP(+) = dTDP-4-dehydro-beta-L-rhamnose + NADPH + H(+)</text>
        <dbReference type="Rhea" id="RHEA:21796"/>
        <dbReference type="ChEBI" id="CHEBI:15378"/>
        <dbReference type="ChEBI" id="CHEBI:57510"/>
        <dbReference type="ChEBI" id="CHEBI:57783"/>
        <dbReference type="ChEBI" id="CHEBI:58349"/>
        <dbReference type="ChEBI" id="CHEBI:62830"/>
        <dbReference type="EC" id="1.1.1.133"/>
    </reaction>
</comment>
<reference evidence="8 10" key="1">
    <citation type="submission" date="2017-01" db="EMBL/GenBank/DDBJ databases">
        <authorList>
            <person name="Varghese N."/>
            <person name="Submissions S."/>
        </authorList>
    </citation>
    <scope>NUCLEOTIDE SEQUENCE [LARGE SCALE GENOMIC DNA]</scope>
    <source>
        <strain evidence="8 10">DSM 18447</strain>
    </source>
</reference>